<evidence type="ECO:0000313" key="3">
    <source>
        <dbReference type="Proteomes" id="UP000267606"/>
    </source>
</evidence>
<dbReference type="InterPro" id="IPR002223">
    <property type="entry name" value="Kunitz_BPTI"/>
</dbReference>
<gene>
    <name evidence="2" type="ORF">OFLC_LOCUS14936</name>
</gene>
<feature type="domain" description="BPTI/Kunitz inhibitor" evidence="1">
    <location>
        <begin position="1"/>
        <end position="37"/>
    </location>
</feature>
<dbReference type="InterPro" id="IPR036880">
    <property type="entry name" value="Kunitz_BPTI_sf"/>
</dbReference>
<dbReference type="Pfam" id="PF14625">
    <property type="entry name" value="Lustrin_cystein"/>
    <property type="match status" value="2"/>
</dbReference>
<dbReference type="EMBL" id="UZAJ01041381">
    <property type="protein sequence ID" value="VDP19661.1"/>
    <property type="molecule type" value="Genomic_DNA"/>
</dbReference>
<dbReference type="SMART" id="SM00131">
    <property type="entry name" value="KU"/>
    <property type="match status" value="2"/>
</dbReference>
<dbReference type="SUPFAM" id="SSF57362">
    <property type="entry name" value="BPTI-like"/>
    <property type="match status" value="2"/>
</dbReference>
<dbReference type="Pfam" id="PF00014">
    <property type="entry name" value="Kunitz_BPTI"/>
    <property type="match status" value="2"/>
</dbReference>
<dbReference type="Proteomes" id="UP000267606">
    <property type="component" value="Unassembled WGS sequence"/>
</dbReference>
<protein>
    <submittedName>
        <fullName evidence="4">Kunitz/Bovine pancreatic trypsin inhibitor domain protein</fullName>
    </submittedName>
</protein>
<dbReference type="PROSITE" id="PS50279">
    <property type="entry name" value="BPTI_KUNITZ_2"/>
    <property type="match status" value="2"/>
</dbReference>
<evidence type="ECO:0000313" key="2">
    <source>
        <dbReference type="EMBL" id="VDP19661.1"/>
    </source>
</evidence>
<reference evidence="4" key="1">
    <citation type="submission" date="2016-06" db="UniProtKB">
        <authorList>
            <consortium name="WormBaseParasite"/>
        </authorList>
    </citation>
    <scope>IDENTIFICATION</scope>
</reference>
<keyword evidence="3" id="KW-1185">Reference proteome</keyword>
<dbReference type="GO" id="GO:0004867">
    <property type="term" value="F:serine-type endopeptidase inhibitor activity"/>
    <property type="evidence" value="ECO:0007669"/>
    <property type="project" value="InterPro"/>
</dbReference>
<dbReference type="InterPro" id="IPR053014">
    <property type="entry name" value="Cuticle_assoc_divergent"/>
</dbReference>
<organism evidence="4">
    <name type="scientific">Onchocerca flexuosa</name>
    <dbReference type="NCBI Taxonomy" id="387005"/>
    <lineage>
        <taxon>Eukaryota</taxon>
        <taxon>Metazoa</taxon>
        <taxon>Ecdysozoa</taxon>
        <taxon>Nematoda</taxon>
        <taxon>Chromadorea</taxon>
        <taxon>Rhabditida</taxon>
        <taxon>Spirurina</taxon>
        <taxon>Spiruromorpha</taxon>
        <taxon>Filarioidea</taxon>
        <taxon>Onchocercidae</taxon>
        <taxon>Onchocerca</taxon>
    </lineage>
</organism>
<proteinExistence type="predicted"/>
<dbReference type="AlphaFoldDB" id="A0A183I5C4"/>
<sequence>FRWYFDQNSRQCLQFTYSGIGGNENNFLTSNACMQKCPILRNPCPLNSIGTSTSNFLTLAKCNAQNAYSCPPTYWCHIGGDADTTVCCPGASDPCQLPLSQGFITDNGPFTRWFYDHISGSCKPFQYAGIGGNQNNFLTRSDCTKRCVVESRPNMVVSSISSLSSLSSSPSSSSSLLSNLPAICPVGIPYQDENGIIPRCSFTNPCPINYFCHFGADISTTLK</sequence>
<evidence type="ECO:0000259" key="1">
    <source>
        <dbReference type="PROSITE" id="PS50279"/>
    </source>
</evidence>
<evidence type="ECO:0000313" key="4">
    <source>
        <dbReference type="WBParaSite" id="OFLC_0001494701-mRNA-1"/>
    </source>
</evidence>
<dbReference type="CDD" id="cd22593">
    <property type="entry name" value="Kunitz_conkunitzin"/>
    <property type="match status" value="2"/>
</dbReference>
<accession>A0A183I5C4</accession>
<feature type="domain" description="BPTI/Kunitz inhibitor" evidence="1">
    <location>
        <begin position="95"/>
        <end position="147"/>
    </location>
</feature>
<dbReference type="WBParaSite" id="OFLC_0001494701-mRNA-1">
    <property type="protein sequence ID" value="OFLC_0001494701-mRNA-1"/>
    <property type="gene ID" value="OFLC_0001494701"/>
</dbReference>
<dbReference type="PANTHER" id="PTHR46339">
    <property type="entry name" value="PROTEIN CBG15282-RELATED"/>
    <property type="match status" value="1"/>
</dbReference>
<dbReference type="Gene3D" id="4.10.410.10">
    <property type="entry name" value="Pancreatic trypsin inhibitor Kunitz domain"/>
    <property type="match status" value="2"/>
</dbReference>
<reference evidence="2 3" key="2">
    <citation type="submission" date="2018-11" db="EMBL/GenBank/DDBJ databases">
        <authorList>
            <consortium name="Pathogen Informatics"/>
        </authorList>
    </citation>
    <scope>NUCLEOTIDE SEQUENCE [LARGE SCALE GENOMIC DNA]</scope>
</reference>
<dbReference type="InterPro" id="IPR028150">
    <property type="entry name" value="Lustrin_cystein"/>
</dbReference>
<dbReference type="STRING" id="387005.A0A183I5C4"/>
<name>A0A183I5C4_9BILA</name>